<feature type="domain" description="HTH tetR-type" evidence="6">
    <location>
        <begin position="21"/>
        <end position="81"/>
    </location>
</feature>
<keyword evidence="4" id="KW-0804">Transcription</keyword>
<dbReference type="GO" id="GO:0003700">
    <property type="term" value="F:DNA-binding transcription factor activity"/>
    <property type="evidence" value="ECO:0007669"/>
    <property type="project" value="TreeGrafter"/>
</dbReference>
<dbReference type="Pfam" id="PF00440">
    <property type="entry name" value="TetR_N"/>
    <property type="match status" value="1"/>
</dbReference>
<sequence length="209" mass="23241">MTRASTGKPGTTVEENGYAPGSVPRRLLSVATKLFAKKGFDRTSVQEIVEAAGVTKGAMYHYFGSKDDLLYEIYARVLREQTDQLERLMASDAPLAERLSAAASDVVVSTIANLDDATIFMQSMHHLSPEKQKSVRAERRKYHERFRSLIEEGQASGEFRADKPADLVLDFFFGGVHHLGSWYRRSGSMSAQQVGDHYADLLLSALRPL</sequence>
<dbReference type="InterPro" id="IPR041490">
    <property type="entry name" value="KstR2_TetR_C"/>
</dbReference>
<keyword evidence="3 5" id="KW-0238">DNA-binding</keyword>
<dbReference type="SUPFAM" id="SSF48498">
    <property type="entry name" value="Tetracyclin repressor-like, C-terminal domain"/>
    <property type="match status" value="1"/>
</dbReference>
<name>A0A344L1U2_9PSEU</name>
<organism evidence="7 8">
    <name type="scientific">Amycolatopsis albispora</name>
    <dbReference type="NCBI Taxonomy" id="1804986"/>
    <lineage>
        <taxon>Bacteria</taxon>
        <taxon>Bacillati</taxon>
        <taxon>Actinomycetota</taxon>
        <taxon>Actinomycetes</taxon>
        <taxon>Pseudonocardiales</taxon>
        <taxon>Pseudonocardiaceae</taxon>
        <taxon>Amycolatopsis</taxon>
    </lineage>
</organism>
<gene>
    <name evidence="7" type="ORF">A4R43_05315</name>
</gene>
<dbReference type="RefSeq" id="WP_113691282.1">
    <property type="nucleotide sequence ID" value="NZ_CP015163.1"/>
</dbReference>
<accession>A0A344L1U2</accession>
<keyword evidence="1" id="KW-0678">Repressor</keyword>
<dbReference type="AlphaFoldDB" id="A0A344L1U2"/>
<evidence type="ECO:0000256" key="2">
    <source>
        <dbReference type="ARBA" id="ARBA00023015"/>
    </source>
</evidence>
<keyword evidence="2" id="KW-0805">Transcription regulation</keyword>
<evidence type="ECO:0000256" key="1">
    <source>
        <dbReference type="ARBA" id="ARBA00022491"/>
    </source>
</evidence>
<dbReference type="PANTHER" id="PTHR30055:SF175">
    <property type="entry name" value="HTH-TYPE TRANSCRIPTIONAL REPRESSOR KSTR2"/>
    <property type="match status" value="1"/>
</dbReference>
<dbReference type="InterPro" id="IPR009057">
    <property type="entry name" value="Homeodomain-like_sf"/>
</dbReference>
<dbReference type="Pfam" id="PF17932">
    <property type="entry name" value="TetR_C_24"/>
    <property type="match status" value="1"/>
</dbReference>
<evidence type="ECO:0000313" key="7">
    <source>
        <dbReference type="EMBL" id="AXB42016.1"/>
    </source>
</evidence>
<evidence type="ECO:0000256" key="3">
    <source>
        <dbReference type="ARBA" id="ARBA00023125"/>
    </source>
</evidence>
<dbReference type="PROSITE" id="PS01081">
    <property type="entry name" value="HTH_TETR_1"/>
    <property type="match status" value="1"/>
</dbReference>
<dbReference type="EMBL" id="CP015163">
    <property type="protein sequence ID" value="AXB42016.1"/>
    <property type="molecule type" value="Genomic_DNA"/>
</dbReference>
<dbReference type="OrthoDB" id="9779746at2"/>
<dbReference type="PANTHER" id="PTHR30055">
    <property type="entry name" value="HTH-TYPE TRANSCRIPTIONAL REGULATOR RUTR"/>
    <property type="match status" value="1"/>
</dbReference>
<dbReference type="InterPro" id="IPR023772">
    <property type="entry name" value="DNA-bd_HTH_TetR-type_CS"/>
</dbReference>
<dbReference type="Gene3D" id="1.10.10.60">
    <property type="entry name" value="Homeodomain-like"/>
    <property type="match status" value="1"/>
</dbReference>
<dbReference type="Proteomes" id="UP000250434">
    <property type="component" value="Chromosome"/>
</dbReference>
<keyword evidence="8" id="KW-1185">Reference proteome</keyword>
<reference evidence="7 8" key="1">
    <citation type="submission" date="2016-04" db="EMBL/GenBank/DDBJ databases">
        <title>Complete genome sequence and analysis of deep-sea sediment isolate, Amycolatopsis sp. WP1.</title>
        <authorList>
            <person name="Wang H."/>
            <person name="Chen S."/>
            <person name="Wu Q."/>
        </authorList>
    </citation>
    <scope>NUCLEOTIDE SEQUENCE [LARGE SCALE GENOMIC DNA]</scope>
    <source>
        <strain evidence="7 8">WP1</strain>
    </source>
</reference>
<dbReference type="GO" id="GO:0000976">
    <property type="term" value="F:transcription cis-regulatory region binding"/>
    <property type="evidence" value="ECO:0007669"/>
    <property type="project" value="TreeGrafter"/>
</dbReference>
<evidence type="ECO:0000313" key="8">
    <source>
        <dbReference type="Proteomes" id="UP000250434"/>
    </source>
</evidence>
<feature type="DNA-binding region" description="H-T-H motif" evidence="5">
    <location>
        <begin position="44"/>
        <end position="63"/>
    </location>
</feature>
<dbReference type="PRINTS" id="PR00455">
    <property type="entry name" value="HTHTETR"/>
</dbReference>
<dbReference type="InterPro" id="IPR050109">
    <property type="entry name" value="HTH-type_TetR-like_transc_reg"/>
</dbReference>
<dbReference type="Gene3D" id="1.10.357.10">
    <property type="entry name" value="Tetracycline Repressor, domain 2"/>
    <property type="match status" value="1"/>
</dbReference>
<dbReference type="SUPFAM" id="SSF46689">
    <property type="entry name" value="Homeodomain-like"/>
    <property type="match status" value="1"/>
</dbReference>
<evidence type="ECO:0000256" key="5">
    <source>
        <dbReference type="PROSITE-ProRule" id="PRU00335"/>
    </source>
</evidence>
<protein>
    <submittedName>
        <fullName evidence="7">TetR family transcriptional regulator</fullName>
    </submittedName>
</protein>
<dbReference type="InterPro" id="IPR036271">
    <property type="entry name" value="Tet_transcr_reg_TetR-rel_C_sf"/>
</dbReference>
<evidence type="ECO:0000259" key="6">
    <source>
        <dbReference type="PROSITE" id="PS50977"/>
    </source>
</evidence>
<dbReference type="InterPro" id="IPR001647">
    <property type="entry name" value="HTH_TetR"/>
</dbReference>
<evidence type="ECO:0000256" key="4">
    <source>
        <dbReference type="ARBA" id="ARBA00023163"/>
    </source>
</evidence>
<dbReference type="KEGG" id="aab:A4R43_05315"/>
<proteinExistence type="predicted"/>
<dbReference type="PROSITE" id="PS50977">
    <property type="entry name" value="HTH_TETR_2"/>
    <property type="match status" value="1"/>
</dbReference>